<accession>A0A9P5WXA3</accession>
<evidence type="ECO:0000313" key="1">
    <source>
        <dbReference type="EMBL" id="KAF9439377.1"/>
    </source>
</evidence>
<dbReference type="Proteomes" id="UP000807342">
    <property type="component" value="Unassembled WGS sequence"/>
</dbReference>
<proteinExistence type="predicted"/>
<gene>
    <name evidence="1" type="ORF">P691DRAFT_769981</name>
</gene>
<sequence length="62" mass="6547">MINVPMLLTGALLRNSDNLFTPVRLNNTVRAQLGLSTQPLGACISLPTVDGGNQLTEAAPTR</sequence>
<dbReference type="EMBL" id="MU154509">
    <property type="protein sequence ID" value="KAF9439377.1"/>
    <property type="molecule type" value="Genomic_DNA"/>
</dbReference>
<name>A0A9P5WXA3_9AGAR</name>
<keyword evidence="2" id="KW-1185">Reference proteome</keyword>
<protein>
    <submittedName>
        <fullName evidence="1">Uncharacterized protein</fullName>
    </submittedName>
</protein>
<evidence type="ECO:0000313" key="2">
    <source>
        <dbReference type="Proteomes" id="UP000807342"/>
    </source>
</evidence>
<comment type="caution">
    <text evidence="1">The sequence shown here is derived from an EMBL/GenBank/DDBJ whole genome shotgun (WGS) entry which is preliminary data.</text>
</comment>
<organism evidence="1 2">
    <name type="scientific">Macrolepiota fuliginosa MF-IS2</name>
    <dbReference type="NCBI Taxonomy" id="1400762"/>
    <lineage>
        <taxon>Eukaryota</taxon>
        <taxon>Fungi</taxon>
        <taxon>Dikarya</taxon>
        <taxon>Basidiomycota</taxon>
        <taxon>Agaricomycotina</taxon>
        <taxon>Agaricomycetes</taxon>
        <taxon>Agaricomycetidae</taxon>
        <taxon>Agaricales</taxon>
        <taxon>Agaricineae</taxon>
        <taxon>Agaricaceae</taxon>
        <taxon>Macrolepiota</taxon>
    </lineage>
</organism>
<reference evidence="1" key="1">
    <citation type="submission" date="2020-11" db="EMBL/GenBank/DDBJ databases">
        <authorList>
            <consortium name="DOE Joint Genome Institute"/>
            <person name="Ahrendt S."/>
            <person name="Riley R."/>
            <person name="Andreopoulos W."/>
            <person name="Labutti K."/>
            <person name="Pangilinan J."/>
            <person name="Ruiz-Duenas F.J."/>
            <person name="Barrasa J.M."/>
            <person name="Sanchez-Garcia M."/>
            <person name="Camarero S."/>
            <person name="Miyauchi S."/>
            <person name="Serrano A."/>
            <person name="Linde D."/>
            <person name="Babiker R."/>
            <person name="Drula E."/>
            <person name="Ayuso-Fernandez I."/>
            <person name="Pacheco R."/>
            <person name="Padilla G."/>
            <person name="Ferreira P."/>
            <person name="Barriuso J."/>
            <person name="Kellner H."/>
            <person name="Castanera R."/>
            <person name="Alfaro M."/>
            <person name="Ramirez L."/>
            <person name="Pisabarro A.G."/>
            <person name="Kuo A."/>
            <person name="Tritt A."/>
            <person name="Lipzen A."/>
            <person name="He G."/>
            <person name="Yan M."/>
            <person name="Ng V."/>
            <person name="Cullen D."/>
            <person name="Martin F."/>
            <person name="Rosso M.-N."/>
            <person name="Henrissat B."/>
            <person name="Hibbett D."/>
            <person name="Martinez A.T."/>
            <person name="Grigoriev I.V."/>
        </authorList>
    </citation>
    <scope>NUCLEOTIDE SEQUENCE</scope>
    <source>
        <strain evidence="1">MF-IS2</strain>
    </source>
</reference>
<dbReference type="AlphaFoldDB" id="A0A9P5WXA3"/>